<dbReference type="EMBL" id="JAHRHJ020000006">
    <property type="protein sequence ID" value="KAH9313174.1"/>
    <property type="molecule type" value="Genomic_DNA"/>
</dbReference>
<reference evidence="1 2" key="1">
    <citation type="journal article" date="2021" name="Nat. Plants">
        <title>The Taxus genome provides insights into paclitaxel biosynthesis.</title>
        <authorList>
            <person name="Xiong X."/>
            <person name="Gou J."/>
            <person name="Liao Q."/>
            <person name="Li Y."/>
            <person name="Zhou Q."/>
            <person name="Bi G."/>
            <person name="Li C."/>
            <person name="Du R."/>
            <person name="Wang X."/>
            <person name="Sun T."/>
            <person name="Guo L."/>
            <person name="Liang H."/>
            <person name="Lu P."/>
            <person name="Wu Y."/>
            <person name="Zhang Z."/>
            <person name="Ro D.K."/>
            <person name="Shang Y."/>
            <person name="Huang S."/>
            <person name="Yan J."/>
        </authorList>
    </citation>
    <scope>NUCLEOTIDE SEQUENCE [LARGE SCALE GENOMIC DNA]</scope>
    <source>
        <strain evidence="1">Ta-2019</strain>
    </source>
</reference>
<comment type="caution">
    <text evidence="1">The sequence shown here is derived from an EMBL/GenBank/DDBJ whole genome shotgun (WGS) entry which is preliminary data.</text>
</comment>
<name>A0AA38L450_TAXCH</name>
<organism evidence="1 2">
    <name type="scientific">Taxus chinensis</name>
    <name type="common">Chinese yew</name>
    <name type="synonym">Taxus wallichiana var. chinensis</name>
    <dbReference type="NCBI Taxonomy" id="29808"/>
    <lineage>
        <taxon>Eukaryota</taxon>
        <taxon>Viridiplantae</taxon>
        <taxon>Streptophyta</taxon>
        <taxon>Embryophyta</taxon>
        <taxon>Tracheophyta</taxon>
        <taxon>Spermatophyta</taxon>
        <taxon>Pinopsida</taxon>
        <taxon>Pinidae</taxon>
        <taxon>Conifers II</taxon>
        <taxon>Cupressales</taxon>
        <taxon>Taxaceae</taxon>
        <taxon>Taxus</taxon>
    </lineage>
</organism>
<evidence type="ECO:0000313" key="2">
    <source>
        <dbReference type="Proteomes" id="UP000824469"/>
    </source>
</evidence>
<gene>
    <name evidence="1" type="ORF">KI387_028209</name>
</gene>
<proteinExistence type="predicted"/>
<evidence type="ECO:0000313" key="1">
    <source>
        <dbReference type="EMBL" id="KAH9313174.1"/>
    </source>
</evidence>
<accession>A0AA38L450</accession>
<feature type="non-terminal residue" evidence="1">
    <location>
        <position position="73"/>
    </location>
</feature>
<dbReference type="AlphaFoldDB" id="A0AA38L450"/>
<sequence length="73" mass="8467">MDAGTTKAYRVWWVKELRGAREHPDIAVITTERDLLQDLVHQLQTQVNETTGLLEVSQLRVERLEARFLHARG</sequence>
<dbReference type="Proteomes" id="UP000824469">
    <property type="component" value="Unassembled WGS sequence"/>
</dbReference>
<protein>
    <submittedName>
        <fullName evidence="1">Uncharacterized protein</fullName>
    </submittedName>
</protein>
<keyword evidence="2" id="KW-1185">Reference proteome</keyword>